<reference evidence="2" key="1">
    <citation type="submission" date="2020-05" db="EMBL/GenBank/DDBJ databases">
        <title>Mycena genomes resolve the evolution of fungal bioluminescence.</title>
        <authorList>
            <person name="Tsai I.J."/>
        </authorList>
    </citation>
    <scope>NUCLEOTIDE SEQUENCE</scope>
    <source>
        <strain evidence="2">CCC161011</strain>
    </source>
</reference>
<evidence type="ECO:0000313" key="3">
    <source>
        <dbReference type="Proteomes" id="UP000620124"/>
    </source>
</evidence>
<evidence type="ECO:0000256" key="1">
    <source>
        <dbReference type="SAM" id="MobiDB-lite"/>
    </source>
</evidence>
<gene>
    <name evidence="2" type="ORF">MVEN_01533600</name>
</gene>
<keyword evidence="3" id="KW-1185">Reference proteome</keyword>
<sequence length="111" mass="12636">MMTMARPKKLSRQKLGQSLPHHRNFPRQKSLKGLGRPNPNNPSATPSPLDRPLLRNLLLPEIRITVSNLSQAIRFLVDNDFLQNVELRPGQANEKLIEVLPEDEGIEINQK</sequence>
<comment type="caution">
    <text evidence="2">The sequence shown here is derived from an EMBL/GenBank/DDBJ whole genome shotgun (WGS) entry which is preliminary data.</text>
</comment>
<dbReference type="OrthoDB" id="273070at2759"/>
<organism evidence="2 3">
    <name type="scientific">Mycena venus</name>
    <dbReference type="NCBI Taxonomy" id="2733690"/>
    <lineage>
        <taxon>Eukaryota</taxon>
        <taxon>Fungi</taxon>
        <taxon>Dikarya</taxon>
        <taxon>Basidiomycota</taxon>
        <taxon>Agaricomycotina</taxon>
        <taxon>Agaricomycetes</taxon>
        <taxon>Agaricomycetidae</taxon>
        <taxon>Agaricales</taxon>
        <taxon>Marasmiineae</taxon>
        <taxon>Mycenaceae</taxon>
        <taxon>Mycena</taxon>
    </lineage>
</organism>
<feature type="compositionally biased region" description="Low complexity" evidence="1">
    <location>
        <begin position="37"/>
        <end position="51"/>
    </location>
</feature>
<feature type="region of interest" description="Disordered" evidence="1">
    <location>
        <begin position="1"/>
        <end position="51"/>
    </location>
</feature>
<protein>
    <submittedName>
        <fullName evidence="2">NUFIP1 domain-containing protein</fullName>
    </submittedName>
</protein>
<proteinExistence type="predicted"/>
<name>A0A8H6XWC4_9AGAR</name>
<evidence type="ECO:0000313" key="2">
    <source>
        <dbReference type="EMBL" id="KAF7347761.1"/>
    </source>
</evidence>
<dbReference type="EMBL" id="JACAZI010000012">
    <property type="protein sequence ID" value="KAF7347761.1"/>
    <property type="molecule type" value="Genomic_DNA"/>
</dbReference>
<feature type="compositionally biased region" description="Basic residues" evidence="1">
    <location>
        <begin position="20"/>
        <end position="30"/>
    </location>
</feature>
<feature type="compositionally biased region" description="Basic residues" evidence="1">
    <location>
        <begin position="1"/>
        <end position="12"/>
    </location>
</feature>
<dbReference type="AlphaFoldDB" id="A0A8H6XWC4"/>
<dbReference type="Proteomes" id="UP000620124">
    <property type="component" value="Unassembled WGS sequence"/>
</dbReference>
<accession>A0A8H6XWC4</accession>